<evidence type="ECO:0000313" key="3">
    <source>
        <dbReference type="Proteomes" id="UP000027222"/>
    </source>
</evidence>
<organism evidence="2 3">
    <name type="scientific">Galerina marginata (strain CBS 339.88)</name>
    <dbReference type="NCBI Taxonomy" id="685588"/>
    <lineage>
        <taxon>Eukaryota</taxon>
        <taxon>Fungi</taxon>
        <taxon>Dikarya</taxon>
        <taxon>Basidiomycota</taxon>
        <taxon>Agaricomycotina</taxon>
        <taxon>Agaricomycetes</taxon>
        <taxon>Agaricomycetidae</taxon>
        <taxon>Agaricales</taxon>
        <taxon>Agaricineae</taxon>
        <taxon>Strophariaceae</taxon>
        <taxon>Galerina</taxon>
    </lineage>
</organism>
<dbReference type="HOGENOM" id="CLU_259362_0_0_1"/>
<feature type="compositionally biased region" description="Basic and acidic residues" evidence="1">
    <location>
        <begin position="77"/>
        <end position="95"/>
    </location>
</feature>
<feature type="compositionally biased region" description="Basic and acidic residues" evidence="1">
    <location>
        <begin position="717"/>
        <end position="764"/>
    </location>
</feature>
<feature type="region of interest" description="Disordered" evidence="1">
    <location>
        <begin position="838"/>
        <end position="961"/>
    </location>
</feature>
<dbReference type="Proteomes" id="UP000027222">
    <property type="component" value="Unassembled WGS sequence"/>
</dbReference>
<gene>
    <name evidence="2" type="ORF">GALMADRAFT_1359434</name>
</gene>
<feature type="compositionally biased region" description="Basic and acidic residues" evidence="1">
    <location>
        <begin position="1277"/>
        <end position="1293"/>
    </location>
</feature>
<accession>A0A067S726</accession>
<dbReference type="PANTHER" id="PTHR36812">
    <property type="entry name" value="NEUROFILAMENT TRIPLET M PROTEIN-LIKE PROTEIN"/>
    <property type="match status" value="1"/>
</dbReference>
<sequence length="1327" mass="145109">MFPADESLRPASPIKFVSVLEVPKKRSAGGGGGALGLGWADAGRGLRVARMEAVVEGRARMRVASVYDAHAHAPAARADEDGPGTHEDVVPDDKGTKKKTNGMKRITRTATSSEGAAASPWAGVLVQEGLEGGLSFLACLRPLLDLSRFLRRILSLCLRYPHTPKPTAGQRPANPHELLHPRPALHGPGTGGGILSFLVRPRPARAGRTARVLPVLGLATNSNGNAMNGLAGLAGAIHLAEALVGPFPLPLRDPEEKRGGQQQQQRQLRIPTHLTLTTLPRHDLALLCTGNDESFVVDGRVPDPQVPLLRALARGQGQGWARLCKTREISFTFHAHNLFFVLRDPNPTHRLPLSSLLSLRDASHLANSLRSKASYRSGPSSMSSRARSKTSSHRPSEREREHKRSASARGSSASTAKDPRRQPQEDEKRERKREKESQRRRRRDQEEKELEYLRRRDDIGISFGKSKKDKEKGKEKKGERTRDKGKEKEKERGTSSRRDKKRDQGKPRGEVDADEQEREREKKKEKEREREREREWERDRQHQQGSEHERDKEKESTPERAYLHPVVARGGGSCGYGDRAKFKSTRPLERDELELKEKAERFGGQACSATATAPPPVVNELDPHSLRSVGSEESGLSIHHGQPVNPPPRKASLSALVGLGKLGTAPSISMSSPATPSVAIRSGATAAAASSSTMVPTSTLKFIGGLFGKSCGGGGASDKDGPVDEEERKREEKERKAREKESKAFEKEREKEKKALEKAKKREETGEDYGVGSGLSWKLGKRFTRTARSSVPQHQEDGQSNFRSTSILTSETAAHACPEPPHRRRPIRRLFLHRQTKINAIPHNGHCSSGRAGPNLSRRVSRSPTLPPGLAQDEPQSNSNSSSLSLSSPVFAHSTDSGESRDEFDDKGRGLVLGEGGGKLRSRRAERGGRRYGGYQRHPHRTGEEGEGEKERGGGKGLRRMRKWRGGRGRQLLLISVRRGGGMSQRRRVRWIGTKNTPRGSSTRRNIDATSGKERGKGEKINVANGSYLTWAMTAYPTGFPSIFFAASNLNVRALFNYGTANTIIDGDDPFPIAARIALNPNNPTAAYPNSPIQTAFRSSTTLPVSSSNSLAANSNSKVPARTPGPDAEDEDYGSSMAHRDRAACTAARDARGGEASGSCTNGRRTEFEWVGERRKKMDLRVDARQAGWNLEDRGVGEEVEGAGADGEGKVAGEDWSVLGLEEQRRMSQVSYVSTINAVRMNVAASACSFNETHEPSPSLPSTPLDAPEEWVDARETPPFADHEHEQDHDGNHDSAGGYVNDDYDPKPGRVGPGHGFGYGVIAGRWG</sequence>
<dbReference type="STRING" id="685588.A0A067S726"/>
<feature type="region of interest" description="Disordered" evidence="1">
    <location>
        <begin position="1277"/>
        <end position="1317"/>
    </location>
</feature>
<feature type="compositionally biased region" description="Low complexity" evidence="1">
    <location>
        <begin position="1099"/>
        <end position="1117"/>
    </location>
</feature>
<evidence type="ECO:0000313" key="2">
    <source>
        <dbReference type="EMBL" id="KDR66655.1"/>
    </source>
</evidence>
<feature type="region of interest" description="Disordered" evidence="1">
    <location>
        <begin position="711"/>
        <end position="774"/>
    </location>
</feature>
<evidence type="ECO:0000256" key="1">
    <source>
        <dbReference type="SAM" id="MobiDB-lite"/>
    </source>
</evidence>
<dbReference type="PANTHER" id="PTHR36812:SF9">
    <property type="entry name" value="MYB-LIKE PROTEIN X ISOFORM X1"/>
    <property type="match status" value="1"/>
</dbReference>
<feature type="compositionally biased region" description="Basic and acidic residues" evidence="1">
    <location>
        <begin position="417"/>
        <end position="459"/>
    </location>
</feature>
<feature type="compositionally biased region" description="Low complexity" evidence="1">
    <location>
        <begin position="877"/>
        <end position="888"/>
    </location>
</feature>
<feature type="compositionally biased region" description="Basic and acidic residues" evidence="1">
    <location>
        <begin position="896"/>
        <end position="909"/>
    </location>
</feature>
<reference evidence="3" key="1">
    <citation type="journal article" date="2014" name="Proc. Natl. Acad. Sci. U.S.A.">
        <title>Extensive sampling of basidiomycete genomes demonstrates inadequacy of the white-rot/brown-rot paradigm for wood decay fungi.</title>
        <authorList>
            <person name="Riley R."/>
            <person name="Salamov A.A."/>
            <person name="Brown D.W."/>
            <person name="Nagy L.G."/>
            <person name="Floudas D."/>
            <person name="Held B.W."/>
            <person name="Levasseur A."/>
            <person name="Lombard V."/>
            <person name="Morin E."/>
            <person name="Otillar R."/>
            <person name="Lindquist E.A."/>
            <person name="Sun H."/>
            <person name="LaButti K.M."/>
            <person name="Schmutz J."/>
            <person name="Jabbour D."/>
            <person name="Luo H."/>
            <person name="Baker S.E."/>
            <person name="Pisabarro A.G."/>
            <person name="Walton J.D."/>
            <person name="Blanchette R.A."/>
            <person name="Henrissat B."/>
            <person name="Martin F."/>
            <person name="Cullen D."/>
            <person name="Hibbett D.S."/>
            <person name="Grigoriev I.V."/>
        </authorList>
    </citation>
    <scope>NUCLEOTIDE SEQUENCE [LARGE SCALE GENOMIC DNA]</scope>
    <source>
        <strain evidence="3">CBS 339.88</strain>
    </source>
</reference>
<feature type="compositionally biased region" description="Basic and acidic residues" evidence="1">
    <location>
        <begin position="578"/>
        <end position="601"/>
    </location>
</feature>
<feature type="region of interest" description="Disordered" evidence="1">
    <location>
        <begin position="73"/>
        <end position="101"/>
    </location>
</feature>
<feature type="compositionally biased region" description="Polar residues" evidence="1">
    <location>
        <begin position="994"/>
        <end position="1004"/>
    </location>
</feature>
<name>A0A067S726_GALM3</name>
<feature type="region of interest" description="Disordered" evidence="1">
    <location>
        <begin position="1099"/>
        <end position="1136"/>
    </location>
</feature>
<dbReference type="OrthoDB" id="3225203at2759"/>
<feature type="compositionally biased region" description="Low complexity" evidence="1">
    <location>
        <begin position="407"/>
        <end position="416"/>
    </location>
</feature>
<feature type="compositionally biased region" description="Basic and acidic residues" evidence="1">
    <location>
        <begin position="466"/>
        <end position="562"/>
    </location>
</feature>
<feature type="compositionally biased region" description="Basic and acidic residues" evidence="1">
    <location>
        <begin position="1005"/>
        <end position="1014"/>
    </location>
</feature>
<feature type="region of interest" description="Disordered" evidence="1">
    <location>
        <begin position="370"/>
        <end position="652"/>
    </location>
</feature>
<dbReference type="EMBL" id="KL142421">
    <property type="protein sequence ID" value="KDR66655.1"/>
    <property type="molecule type" value="Genomic_DNA"/>
</dbReference>
<feature type="region of interest" description="Disordered" evidence="1">
    <location>
        <begin position="994"/>
        <end position="1014"/>
    </location>
</feature>
<protein>
    <submittedName>
        <fullName evidence="2">Uncharacterized protein</fullName>
    </submittedName>
</protein>
<feature type="compositionally biased region" description="Low complexity" evidence="1">
    <location>
        <begin position="374"/>
        <end position="385"/>
    </location>
</feature>
<keyword evidence="3" id="KW-1185">Reference proteome</keyword>
<feature type="compositionally biased region" description="Basic and acidic residues" evidence="1">
    <location>
        <begin position="394"/>
        <end position="404"/>
    </location>
</feature>
<feature type="compositionally biased region" description="Basic and acidic residues" evidence="1">
    <location>
        <begin position="941"/>
        <end position="954"/>
    </location>
</feature>
<proteinExistence type="predicted"/>